<dbReference type="Proteomes" id="UP000032735">
    <property type="component" value="Chromosome"/>
</dbReference>
<dbReference type="EMBL" id="FO704551">
    <property type="protein sequence ID" value="CDG22993.1"/>
    <property type="molecule type" value="Genomic_DNA"/>
</dbReference>
<dbReference type="RefSeq" id="WP_045959875.1">
    <property type="nucleotide sequence ID" value="NZ_FO704551.1"/>
</dbReference>
<gene>
    <name evidence="1" type="ORF">XPG1_3357</name>
</gene>
<dbReference type="KEGG" id="xpo:XPG1_3357"/>
<evidence type="ECO:0000313" key="1">
    <source>
        <dbReference type="EMBL" id="CDG22993.1"/>
    </source>
</evidence>
<protein>
    <submittedName>
        <fullName evidence="1">Uncharacterized protein</fullName>
    </submittedName>
</protein>
<dbReference type="HOGENOM" id="CLU_597098_0_0_6"/>
<dbReference type="AlphaFoldDB" id="A0A068R6Z6"/>
<organism evidence="1 2">
    <name type="scientific">Xenorhabdus poinarii G6</name>
    <dbReference type="NCBI Taxonomy" id="1354304"/>
    <lineage>
        <taxon>Bacteria</taxon>
        <taxon>Pseudomonadati</taxon>
        <taxon>Pseudomonadota</taxon>
        <taxon>Gammaproteobacteria</taxon>
        <taxon>Enterobacterales</taxon>
        <taxon>Morganellaceae</taxon>
        <taxon>Xenorhabdus</taxon>
    </lineage>
</organism>
<keyword evidence="2" id="KW-1185">Reference proteome</keyword>
<evidence type="ECO:0000313" key="2">
    <source>
        <dbReference type="Proteomes" id="UP000032735"/>
    </source>
</evidence>
<reference evidence="1 2" key="1">
    <citation type="submission" date="2013-07" db="EMBL/GenBank/DDBJ databases">
        <authorList>
            <person name="Genoscope - CEA"/>
        </authorList>
    </citation>
    <scope>NUCLEOTIDE SEQUENCE [LARGE SCALE GENOMIC DNA]</scope>
    <source>
        <strain evidence="1 2">G6</strain>
    </source>
</reference>
<sequence length="454" mass="50667">MNEKKGNPLPPPKFRQANSDDVISIPDIIAMDVKYIVMQVDKYKEATLLDKIEGEIYIKNNVNDKVNSIPYYITPDKINDDCYFILFHVSDMNFFGLCEAKYKVTDLNKNVLYSMTSNINILGNDDMADSDYELIFPDAKKSILSLHEINANKGVLVRAKFKSLAIFDTIVITAKTLDINHAELDTLEPTKITLDKEQVNSNYVDYTLKTDKLNLAEAKYFIAKFSVLDKSITSDYSQASIFDDLDNVNVKVQTTKNIGVKLDDDQNVKPFLTAVIYTDLNNSRFINAHLTNAHFSDDSSSTQLSNIDENGVSYLNIYSDDITKNSVLTINYLDPVIAYKVPLDFSNWMMSSNGELSYTYSSYGVADGVCQCFLLIKPLLSKITDITVVFDSNDIMINGSKSNILKTSIADSNKILTCSLTSSVAVRAGFTINVGGVSMAQINNTIVFVDPLTL</sequence>
<accession>A0A068R6Z6</accession>
<name>A0A068R6Z6_9GAMM</name>
<dbReference type="OrthoDB" id="6440144at2"/>
<proteinExistence type="predicted"/>
<dbReference type="STRING" id="1354304.XPG1_3357"/>